<proteinExistence type="predicted"/>
<dbReference type="Pfam" id="PF04398">
    <property type="entry name" value="DUF538"/>
    <property type="match status" value="1"/>
</dbReference>
<reference evidence="1" key="1">
    <citation type="journal article" date="2023" name="Science">
        <title>Elucidation of the pathway for biosynthesis of saponin adjuvants from the soapbark tree.</title>
        <authorList>
            <person name="Reed J."/>
            <person name="Orme A."/>
            <person name="El-Demerdash A."/>
            <person name="Owen C."/>
            <person name="Martin L.B.B."/>
            <person name="Misra R.C."/>
            <person name="Kikuchi S."/>
            <person name="Rejzek M."/>
            <person name="Martin A.C."/>
            <person name="Harkess A."/>
            <person name="Leebens-Mack J."/>
            <person name="Louveau T."/>
            <person name="Stephenson M.J."/>
            <person name="Osbourn A."/>
        </authorList>
    </citation>
    <scope>NUCLEOTIDE SEQUENCE</scope>
    <source>
        <strain evidence="1">S10</strain>
    </source>
</reference>
<organism evidence="1 2">
    <name type="scientific">Quillaja saponaria</name>
    <name type="common">Soap bark tree</name>
    <dbReference type="NCBI Taxonomy" id="32244"/>
    <lineage>
        <taxon>Eukaryota</taxon>
        <taxon>Viridiplantae</taxon>
        <taxon>Streptophyta</taxon>
        <taxon>Embryophyta</taxon>
        <taxon>Tracheophyta</taxon>
        <taxon>Spermatophyta</taxon>
        <taxon>Magnoliopsida</taxon>
        <taxon>eudicotyledons</taxon>
        <taxon>Gunneridae</taxon>
        <taxon>Pentapetalae</taxon>
        <taxon>rosids</taxon>
        <taxon>fabids</taxon>
        <taxon>Fabales</taxon>
        <taxon>Quillajaceae</taxon>
        <taxon>Quillaja</taxon>
    </lineage>
</organism>
<dbReference type="PANTHER" id="PTHR31676">
    <property type="entry name" value="T31J12.3 PROTEIN-RELATED"/>
    <property type="match status" value="1"/>
</dbReference>
<dbReference type="InterPro" id="IPR007493">
    <property type="entry name" value="DUF538"/>
</dbReference>
<dbReference type="SUPFAM" id="SSF141562">
    <property type="entry name" value="At5g01610-like"/>
    <property type="match status" value="1"/>
</dbReference>
<evidence type="ECO:0000313" key="2">
    <source>
        <dbReference type="Proteomes" id="UP001163823"/>
    </source>
</evidence>
<accession>A0AAD7VJ36</accession>
<sequence length="205" mass="23030">MLQHKVHHYPLSSIFHITKHPSEQIRQFSRAGKKRKMGLFYRSKPISSFTLLLSILVSLSQLLPYALSDDKSSAYEVLEEYGFPVGILPKGITGYELNKDTGEFSAYLDGTCSFHLENSYKLSYKSTIEGVISNGRLRNLKGVSVQVVLVWLNIVEVVRHGDNLQFWVGIISANFPVNNFEESPQCGCGLDCHNNVSKDRLAMSS</sequence>
<comment type="caution">
    <text evidence="1">The sequence shown here is derived from an EMBL/GenBank/DDBJ whole genome shotgun (WGS) entry which is preliminary data.</text>
</comment>
<dbReference type="AlphaFoldDB" id="A0AAD7VJ36"/>
<gene>
    <name evidence="1" type="ORF">O6P43_007188</name>
</gene>
<keyword evidence="2" id="KW-1185">Reference proteome</keyword>
<dbReference type="InterPro" id="IPR036758">
    <property type="entry name" value="At5g01610-like"/>
</dbReference>
<dbReference type="Proteomes" id="UP001163823">
    <property type="component" value="Chromosome 3"/>
</dbReference>
<evidence type="ECO:0000313" key="1">
    <source>
        <dbReference type="EMBL" id="KAJ7977588.1"/>
    </source>
</evidence>
<dbReference type="KEGG" id="qsa:O6P43_007188"/>
<dbReference type="Gene3D" id="2.30.240.10">
    <property type="entry name" value="At5g01610-like"/>
    <property type="match status" value="1"/>
</dbReference>
<name>A0AAD7VJ36_QUISA</name>
<dbReference type="PANTHER" id="PTHR31676:SF196">
    <property type="entry name" value="DUF538 FAMILY PROTEIN"/>
    <property type="match status" value="1"/>
</dbReference>
<dbReference type="EMBL" id="JARAOO010000003">
    <property type="protein sequence ID" value="KAJ7977588.1"/>
    <property type="molecule type" value="Genomic_DNA"/>
</dbReference>
<protein>
    <submittedName>
        <fullName evidence="1">Uncharacterized protein</fullName>
    </submittedName>
</protein>